<comment type="caution">
    <text evidence="2">The sequence shown here is derived from an EMBL/GenBank/DDBJ whole genome shotgun (WGS) entry which is preliminary data.</text>
</comment>
<dbReference type="EMBL" id="JAINVV010000011">
    <property type="protein sequence ID" value="MBY8825029.1"/>
    <property type="molecule type" value="Genomic_DNA"/>
</dbReference>
<feature type="transmembrane region" description="Helical" evidence="1">
    <location>
        <begin position="7"/>
        <end position="27"/>
    </location>
</feature>
<evidence type="ECO:0008006" key="4">
    <source>
        <dbReference type="Google" id="ProtNLM"/>
    </source>
</evidence>
<dbReference type="RefSeq" id="WP_222992137.1">
    <property type="nucleotide sequence ID" value="NZ_JAINVV010000011.1"/>
</dbReference>
<name>A0ABS7PYI3_9SPHN</name>
<evidence type="ECO:0000313" key="2">
    <source>
        <dbReference type="EMBL" id="MBY8825029.1"/>
    </source>
</evidence>
<sequence>MKRDWIWAWPGGLAGLAIALLAMGRLGLRPESYGLTTTLLFGIVMAAATGAVWLKNRHSISAIRRAGGEIELVIRPVDAVLKALFRFPTAVGVFVLWFLLIDGRIDDWGKILLLSACASYYHALTYTAYKKDEIQRPAPEPA</sequence>
<evidence type="ECO:0000256" key="1">
    <source>
        <dbReference type="SAM" id="Phobius"/>
    </source>
</evidence>
<accession>A0ABS7PYI3</accession>
<feature type="transmembrane region" description="Helical" evidence="1">
    <location>
        <begin position="111"/>
        <end position="129"/>
    </location>
</feature>
<dbReference type="Proteomes" id="UP000706039">
    <property type="component" value="Unassembled WGS sequence"/>
</dbReference>
<keyword evidence="1" id="KW-0812">Transmembrane</keyword>
<keyword evidence="1" id="KW-1133">Transmembrane helix</keyword>
<gene>
    <name evidence="2" type="ORF">K7G82_22185</name>
</gene>
<keyword evidence="1" id="KW-0472">Membrane</keyword>
<feature type="transmembrane region" description="Helical" evidence="1">
    <location>
        <begin position="33"/>
        <end position="54"/>
    </location>
</feature>
<protein>
    <recommendedName>
        <fullName evidence="4">DUF2178 domain-containing protein</fullName>
    </recommendedName>
</protein>
<organism evidence="2 3">
    <name type="scientific">Sphingomonas colocasiae</name>
    <dbReference type="NCBI Taxonomy" id="1848973"/>
    <lineage>
        <taxon>Bacteria</taxon>
        <taxon>Pseudomonadati</taxon>
        <taxon>Pseudomonadota</taxon>
        <taxon>Alphaproteobacteria</taxon>
        <taxon>Sphingomonadales</taxon>
        <taxon>Sphingomonadaceae</taxon>
        <taxon>Sphingomonas</taxon>
    </lineage>
</organism>
<feature type="transmembrane region" description="Helical" evidence="1">
    <location>
        <begin position="84"/>
        <end position="105"/>
    </location>
</feature>
<proteinExistence type="predicted"/>
<evidence type="ECO:0000313" key="3">
    <source>
        <dbReference type="Proteomes" id="UP000706039"/>
    </source>
</evidence>
<keyword evidence="3" id="KW-1185">Reference proteome</keyword>
<reference evidence="2 3" key="1">
    <citation type="submission" date="2021-08" db="EMBL/GenBank/DDBJ databases">
        <authorList>
            <person name="Tuo L."/>
        </authorList>
    </citation>
    <scope>NUCLEOTIDE SEQUENCE [LARGE SCALE GENOMIC DNA]</scope>
    <source>
        <strain evidence="2 3">JCM 31229</strain>
    </source>
</reference>